<gene>
    <name evidence="4" type="ORF">PISMIDRAFT_97876</name>
</gene>
<dbReference type="STRING" id="765257.A0A0C9ZYL2"/>
<feature type="domain" description="Vacuolar sorting protein Vps3844 C-terminal" evidence="3">
    <location>
        <begin position="254"/>
        <end position="355"/>
    </location>
</feature>
<dbReference type="PANTHER" id="PTHR36853">
    <property type="entry name" value="EXPRESSED PROTEIN"/>
    <property type="match status" value="1"/>
</dbReference>
<dbReference type="Pfam" id="PF12955">
    <property type="entry name" value="Vps3844_C"/>
    <property type="match status" value="1"/>
</dbReference>
<feature type="chain" id="PRO_5002206617" description="Vacuolar sorting protein Vps3844 C-terminal domain-containing protein" evidence="2">
    <location>
        <begin position="17"/>
        <end position="366"/>
    </location>
</feature>
<reference evidence="4 5" key="1">
    <citation type="submission" date="2014-04" db="EMBL/GenBank/DDBJ databases">
        <authorList>
            <consortium name="DOE Joint Genome Institute"/>
            <person name="Kuo A."/>
            <person name="Kohler A."/>
            <person name="Costa M.D."/>
            <person name="Nagy L.G."/>
            <person name="Floudas D."/>
            <person name="Copeland A."/>
            <person name="Barry K.W."/>
            <person name="Cichocki N."/>
            <person name="Veneault-Fourrey C."/>
            <person name="LaButti K."/>
            <person name="Lindquist E.A."/>
            <person name="Lipzen A."/>
            <person name="Lundell T."/>
            <person name="Morin E."/>
            <person name="Murat C."/>
            <person name="Sun H."/>
            <person name="Tunlid A."/>
            <person name="Henrissat B."/>
            <person name="Grigoriev I.V."/>
            <person name="Hibbett D.S."/>
            <person name="Martin F."/>
            <person name="Nordberg H.P."/>
            <person name="Cantor M.N."/>
            <person name="Hua S.X."/>
        </authorList>
    </citation>
    <scope>NUCLEOTIDE SEQUENCE [LARGE SCALE GENOMIC DNA]</scope>
    <source>
        <strain evidence="4 5">441</strain>
    </source>
</reference>
<evidence type="ECO:0000256" key="1">
    <source>
        <dbReference type="SAM" id="Phobius"/>
    </source>
</evidence>
<reference evidence="5" key="2">
    <citation type="submission" date="2015-01" db="EMBL/GenBank/DDBJ databases">
        <title>Evolutionary Origins and Diversification of the Mycorrhizal Mutualists.</title>
        <authorList>
            <consortium name="DOE Joint Genome Institute"/>
            <consortium name="Mycorrhizal Genomics Consortium"/>
            <person name="Kohler A."/>
            <person name="Kuo A."/>
            <person name="Nagy L.G."/>
            <person name="Floudas D."/>
            <person name="Copeland A."/>
            <person name="Barry K.W."/>
            <person name="Cichocki N."/>
            <person name="Veneault-Fourrey C."/>
            <person name="LaButti K."/>
            <person name="Lindquist E.A."/>
            <person name="Lipzen A."/>
            <person name="Lundell T."/>
            <person name="Morin E."/>
            <person name="Murat C."/>
            <person name="Riley R."/>
            <person name="Ohm R."/>
            <person name="Sun H."/>
            <person name="Tunlid A."/>
            <person name="Henrissat B."/>
            <person name="Grigoriev I.V."/>
            <person name="Hibbett D.S."/>
            <person name="Martin F."/>
        </authorList>
    </citation>
    <scope>NUCLEOTIDE SEQUENCE [LARGE SCALE GENOMIC DNA]</scope>
    <source>
        <strain evidence="5">441</strain>
    </source>
</reference>
<protein>
    <recommendedName>
        <fullName evidence="3">Vacuolar sorting protein Vps3844 C-terminal domain-containing protein</fullName>
    </recommendedName>
</protein>
<name>A0A0C9ZYL2_9AGAM</name>
<organism evidence="4 5">
    <name type="scientific">Pisolithus microcarpus 441</name>
    <dbReference type="NCBI Taxonomy" id="765257"/>
    <lineage>
        <taxon>Eukaryota</taxon>
        <taxon>Fungi</taxon>
        <taxon>Dikarya</taxon>
        <taxon>Basidiomycota</taxon>
        <taxon>Agaricomycotina</taxon>
        <taxon>Agaricomycetes</taxon>
        <taxon>Agaricomycetidae</taxon>
        <taxon>Boletales</taxon>
        <taxon>Sclerodermatineae</taxon>
        <taxon>Pisolithaceae</taxon>
        <taxon>Pisolithus</taxon>
    </lineage>
</organism>
<feature type="signal peptide" evidence="2">
    <location>
        <begin position="1"/>
        <end position="16"/>
    </location>
</feature>
<dbReference type="HOGENOM" id="CLU_754738_0_0_1"/>
<keyword evidence="1" id="KW-1133">Transmembrane helix</keyword>
<keyword evidence="2" id="KW-0732">Signal</keyword>
<proteinExistence type="predicted"/>
<evidence type="ECO:0000313" key="5">
    <source>
        <dbReference type="Proteomes" id="UP000054018"/>
    </source>
</evidence>
<evidence type="ECO:0000256" key="2">
    <source>
        <dbReference type="SAM" id="SignalP"/>
    </source>
</evidence>
<accession>A0A0C9ZYL2</accession>
<dbReference type="OrthoDB" id="5583277at2759"/>
<dbReference type="EMBL" id="KN833713">
    <property type="protein sequence ID" value="KIK24828.1"/>
    <property type="molecule type" value="Genomic_DNA"/>
</dbReference>
<evidence type="ECO:0000313" key="4">
    <source>
        <dbReference type="EMBL" id="KIK24828.1"/>
    </source>
</evidence>
<dbReference type="PANTHER" id="PTHR36853:SF1">
    <property type="entry name" value="DUF3844 DOMAIN-CONTAINING PROTEIN"/>
    <property type="match status" value="1"/>
</dbReference>
<dbReference type="Proteomes" id="UP000054018">
    <property type="component" value="Unassembled WGS sequence"/>
</dbReference>
<keyword evidence="5" id="KW-1185">Reference proteome</keyword>
<dbReference type="InterPro" id="IPR024382">
    <property type="entry name" value="Vps3844_C"/>
</dbReference>
<dbReference type="AlphaFoldDB" id="A0A0C9ZYL2"/>
<evidence type="ECO:0000259" key="3">
    <source>
        <dbReference type="Pfam" id="PF12955"/>
    </source>
</evidence>
<sequence>MRGLSACLLFIGLTTAVDVYLNPPELLPARLSPHQASQVLAAHLGLDRFEQLSKQSAKLGHIFAERDFVASGNQNALLLLVDERYALDVLPPALLPNFSFNEPSQDYLSTFLKMCTRRATHVFSRIFASHSVPTQGVPRPLDIFSAPTPANEAFLGEISTLTDYIDARVDRFAGLHITSIPQLAVSYGRESELYQSATRAVRGAIEAALSDRSVRFALLTYASSSAQKRAPQLSQQSPIPSTAEQTSTRLPKVCYASEYACLNGTDACFGHGSCLSTTNQEGECFVCSCETTKSESGQTQFWVGDMCERQDVSRQVPSSSPFVLLVGTVTTLFLLMGGSISLLYAVGSQEFPSILMGGIAGALRKE</sequence>
<keyword evidence="1" id="KW-0812">Transmembrane</keyword>
<feature type="transmembrane region" description="Helical" evidence="1">
    <location>
        <begin position="322"/>
        <end position="346"/>
    </location>
</feature>
<keyword evidence="1" id="KW-0472">Membrane</keyword>
<dbReference type="GO" id="GO:0005783">
    <property type="term" value="C:endoplasmic reticulum"/>
    <property type="evidence" value="ECO:0007669"/>
    <property type="project" value="TreeGrafter"/>
</dbReference>
<dbReference type="InterPro" id="IPR053065">
    <property type="entry name" value="Archenteron_Induction-Rel"/>
</dbReference>